<dbReference type="GO" id="GO:0005829">
    <property type="term" value="C:cytosol"/>
    <property type="evidence" value="ECO:0007669"/>
    <property type="project" value="TreeGrafter"/>
</dbReference>
<organism evidence="1 2">
    <name type="scientific">Flavobacterium chilense</name>
    <dbReference type="NCBI Taxonomy" id="946677"/>
    <lineage>
        <taxon>Bacteria</taxon>
        <taxon>Pseudomonadati</taxon>
        <taxon>Bacteroidota</taxon>
        <taxon>Flavobacteriia</taxon>
        <taxon>Flavobacteriales</taxon>
        <taxon>Flavobacteriaceae</taxon>
        <taxon>Flavobacterium</taxon>
    </lineage>
</organism>
<accession>A0A1M6XGY6</accession>
<dbReference type="EMBL" id="FRBT01000001">
    <property type="protein sequence ID" value="SHL05222.1"/>
    <property type="molecule type" value="Genomic_DNA"/>
</dbReference>
<reference evidence="2" key="1">
    <citation type="submission" date="2016-11" db="EMBL/GenBank/DDBJ databases">
        <authorList>
            <person name="Varghese N."/>
            <person name="Submissions S."/>
        </authorList>
    </citation>
    <scope>NUCLEOTIDE SEQUENCE [LARGE SCALE GENOMIC DNA]</scope>
    <source>
        <strain evidence="2">DSM 24724</strain>
    </source>
</reference>
<dbReference type="AlphaFoldDB" id="A0A1M6XGY6"/>
<protein>
    <submittedName>
        <fullName evidence="1">Nucleoside phosphorylase</fullName>
    </submittedName>
</protein>
<dbReference type="GO" id="GO:0009116">
    <property type="term" value="P:nucleoside metabolic process"/>
    <property type="evidence" value="ECO:0007669"/>
    <property type="project" value="InterPro"/>
</dbReference>
<evidence type="ECO:0000313" key="2">
    <source>
        <dbReference type="Proteomes" id="UP000184028"/>
    </source>
</evidence>
<dbReference type="PANTHER" id="PTHR46832">
    <property type="entry name" value="5'-METHYLTHIOADENOSINE/S-ADENOSYLHOMOCYSTEINE NUCLEOSIDASE"/>
    <property type="match status" value="1"/>
</dbReference>
<sequence length="414" mass="47225">MIKLLLIEDNYDDYKVLHNILMENYDDIEIYPGNIDEHDLLRKNFRKLFSGETLVCEEAEDYFEKLQVNKFTGVLLDYQLDEGCKKTNGIQFYKEAKLNIPALILTKFTGVEYFNVEQEIKSENLEHLIFPLQKGLITNISQSQKKFYISNINEHILKIQPEVKNQGKLNSQPQITKKVLVVTTTKIETTEFQTRMETEGLEPRFSTKDTLTFWHYGIINNIDITMIKLTEMGSSKSGGSAISIMNSITHLNPDFIIMIGIAFGLRKDKQKIGDILVSRELQDYDSQKISEEVTIARGHRIPAGPTLLNRFDNAAMVFSSHEVEFGQILSGGTLADSKKFVEKLKEIFPEAIGGEMEGAGLQSSCQDKSKEWILIKGICDWGFDKNSPSKNADQKIAISNVCDFLFFTFKKFSF</sequence>
<dbReference type="Proteomes" id="UP000184028">
    <property type="component" value="Unassembled WGS sequence"/>
</dbReference>
<proteinExistence type="predicted"/>
<keyword evidence="2" id="KW-1185">Reference proteome</keyword>
<name>A0A1M6XGY6_9FLAO</name>
<dbReference type="SUPFAM" id="SSF53167">
    <property type="entry name" value="Purine and uridine phosphorylases"/>
    <property type="match status" value="1"/>
</dbReference>
<dbReference type="GO" id="GO:0008782">
    <property type="term" value="F:adenosylhomocysteine nucleosidase activity"/>
    <property type="evidence" value="ECO:0007669"/>
    <property type="project" value="TreeGrafter"/>
</dbReference>
<dbReference type="STRING" id="946677.SAMN05444484_101136"/>
<dbReference type="InterPro" id="IPR035994">
    <property type="entry name" value="Nucleoside_phosphorylase_sf"/>
</dbReference>
<dbReference type="GO" id="GO:0008930">
    <property type="term" value="F:methylthioadenosine nucleosidase activity"/>
    <property type="evidence" value="ECO:0007669"/>
    <property type="project" value="TreeGrafter"/>
</dbReference>
<dbReference type="PANTHER" id="PTHR46832:SF1">
    <property type="entry name" value="5'-METHYLTHIOADENOSINE_S-ADENOSYLHOMOCYSTEINE NUCLEOSIDASE"/>
    <property type="match status" value="1"/>
</dbReference>
<dbReference type="GO" id="GO:0019284">
    <property type="term" value="P:L-methionine salvage from S-adenosylmethionine"/>
    <property type="evidence" value="ECO:0007669"/>
    <property type="project" value="TreeGrafter"/>
</dbReference>
<dbReference type="RefSeq" id="WP_068843458.1">
    <property type="nucleotide sequence ID" value="NZ_FRBT01000001.1"/>
</dbReference>
<dbReference type="OrthoDB" id="5519916at2"/>
<evidence type="ECO:0000313" key="1">
    <source>
        <dbReference type="EMBL" id="SHL05222.1"/>
    </source>
</evidence>
<dbReference type="Gene3D" id="3.40.50.1580">
    <property type="entry name" value="Nucleoside phosphorylase domain"/>
    <property type="match status" value="1"/>
</dbReference>
<gene>
    <name evidence="1" type="ORF">SAMN05444484_101136</name>
</gene>